<sequence length="126" mass="14458">MKGDALLIGLLFSGIAGYLQYRNLKKNRGPGIVPRVDEEFRQVRFDASDPRLAFDGRTARVVHEWREYADRYQTELIRITRYARNPHGEYFYFMSEGKGNPLFRHISQAAAQAALGKKYVAPPHTA</sequence>
<comment type="caution">
    <text evidence="1">The sequence shown here is derived from an EMBL/GenBank/DDBJ whole genome shotgun (WGS) entry which is preliminary data.</text>
</comment>
<keyword evidence="2" id="KW-1185">Reference proteome</keyword>
<reference evidence="1" key="1">
    <citation type="submission" date="2021-11" db="EMBL/GenBank/DDBJ databases">
        <title>The complete genome of Massilia sp sp. G4R7.</title>
        <authorList>
            <person name="Liu L."/>
            <person name="Yue J."/>
            <person name="Yuan J."/>
            <person name="Yang F."/>
            <person name="Li L."/>
        </authorList>
    </citation>
    <scope>NUCLEOTIDE SEQUENCE</scope>
    <source>
        <strain evidence="1">G4R7</strain>
    </source>
</reference>
<organism evidence="1 2">
    <name type="scientific">Massilia phyllostachyos</name>
    <dbReference type="NCBI Taxonomy" id="2898585"/>
    <lineage>
        <taxon>Bacteria</taxon>
        <taxon>Pseudomonadati</taxon>
        <taxon>Pseudomonadota</taxon>
        <taxon>Betaproteobacteria</taxon>
        <taxon>Burkholderiales</taxon>
        <taxon>Oxalobacteraceae</taxon>
        <taxon>Telluria group</taxon>
        <taxon>Massilia</taxon>
    </lineage>
</organism>
<protein>
    <submittedName>
        <fullName evidence="1">Uncharacterized protein</fullName>
    </submittedName>
</protein>
<dbReference type="EMBL" id="JAJNOC010000008">
    <property type="protein sequence ID" value="MCD2518623.1"/>
    <property type="molecule type" value="Genomic_DNA"/>
</dbReference>
<accession>A0ABS8QA47</accession>
<dbReference type="RefSeq" id="WP_231059908.1">
    <property type="nucleotide sequence ID" value="NZ_JAJNOC010000008.1"/>
</dbReference>
<evidence type="ECO:0000313" key="1">
    <source>
        <dbReference type="EMBL" id="MCD2518623.1"/>
    </source>
</evidence>
<dbReference type="Proteomes" id="UP001179361">
    <property type="component" value="Unassembled WGS sequence"/>
</dbReference>
<gene>
    <name evidence="1" type="ORF">LQ564_20195</name>
</gene>
<proteinExistence type="predicted"/>
<evidence type="ECO:0000313" key="2">
    <source>
        <dbReference type="Proteomes" id="UP001179361"/>
    </source>
</evidence>
<name>A0ABS8QA47_9BURK</name>